<dbReference type="PANTHER" id="PTHR33781">
    <property type="entry name" value="PROTEIN PHYTOCHROME KINASE SUBSTRATE 1-RELATED"/>
    <property type="match status" value="1"/>
</dbReference>
<dbReference type="AlphaFoldDB" id="A0A0E0JGR3"/>
<name>A0A0E0JGR3_ORYPU</name>
<protein>
    <submittedName>
        <fullName evidence="2">Uncharacterized protein</fullName>
    </submittedName>
</protein>
<reference evidence="2" key="1">
    <citation type="submission" date="2015-04" db="UniProtKB">
        <authorList>
            <consortium name="EnsemblPlants"/>
        </authorList>
    </citation>
    <scope>IDENTIFICATION</scope>
</reference>
<dbReference type="STRING" id="4537.A0A0E0JGR3"/>
<dbReference type="Proteomes" id="UP000026962">
    <property type="component" value="Chromosome 1"/>
</dbReference>
<sequence>MDRYRVAPRPVYLSAGGGGDHGDGPRGLPRGVAGGASGRRSGGGAELDIFSAERYFNADDVVKKRCDDEQPRQEMAVDAASQSGRTVACSSEASWTSRSGLLSGHAQSTASAGGTKLQMGGANGVAAAAAAAASAHRGKKPGSGQRWRLFSRDCPCAGRKAVTVDVASEPRSPVTPRIHARFDNNHVVADSTIFKAKAPPPPCEEEPVKMKISPGSSTFPPPPPLANNIFTAAPNRGGGGGGGVAPFDTFPAPDIVGRRVVSSGSFTFPVAVGAAKVVSTIGDDPPRESLEVFRPIDEESVLADPPADHLATVGGRGGGGGLAAGFARVPGVAAVVTDEEAMSDASSDLFDLESFAASSSYPTTCRGRSSRRNSREEDVDDLPYGAAAAAAEPALSECMYAPSEVSVVWSVATAEGGAFDAASIANFSSAASACCVEEFSFVPPDAAAASGHEGFTAAMSRSAARKKCGGGGGGFLSSCRCEKAVSVGPTPVRMVRPEVNVKTTSGGHATGLAEGGAARYHPGRVRMPVRT</sequence>
<dbReference type="Gramene" id="OPUNC01G10250.1">
    <property type="protein sequence ID" value="OPUNC01G10250.1"/>
    <property type="gene ID" value="OPUNC01G10250"/>
</dbReference>
<keyword evidence="3" id="KW-1185">Reference proteome</keyword>
<feature type="region of interest" description="Disordered" evidence="1">
    <location>
        <begin position="360"/>
        <end position="380"/>
    </location>
</feature>
<evidence type="ECO:0000256" key="1">
    <source>
        <dbReference type="SAM" id="MobiDB-lite"/>
    </source>
</evidence>
<evidence type="ECO:0000313" key="3">
    <source>
        <dbReference type="Proteomes" id="UP000026962"/>
    </source>
</evidence>
<dbReference type="eggNOG" id="ENOG502QWEH">
    <property type="taxonomic scope" value="Eukaryota"/>
</dbReference>
<evidence type="ECO:0000313" key="2">
    <source>
        <dbReference type="EnsemblPlants" id="OPUNC01G10250.1"/>
    </source>
</evidence>
<accession>A0A0E0JGR3</accession>
<feature type="region of interest" description="Disordered" evidence="1">
    <location>
        <begin position="1"/>
        <end position="43"/>
    </location>
</feature>
<dbReference type="GO" id="GO:0009638">
    <property type="term" value="P:phototropism"/>
    <property type="evidence" value="ECO:0007669"/>
    <property type="project" value="InterPro"/>
</dbReference>
<proteinExistence type="predicted"/>
<dbReference type="HOGENOM" id="CLU_558258_0_0_1"/>
<dbReference type="OMA" id="ASACCVE"/>
<reference evidence="2" key="2">
    <citation type="submission" date="2018-05" db="EMBL/GenBank/DDBJ databases">
        <title>OpunRS2 (Oryza punctata Reference Sequence Version 2).</title>
        <authorList>
            <person name="Zhang J."/>
            <person name="Kudrna D."/>
            <person name="Lee S."/>
            <person name="Talag J."/>
            <person name="Welchert J."/>
            <person name="Wing R.A."/>
        </authorList>
    </citation>
    <scope>NUCLEOTIDE SEQUENCE [LARGE SCALE GENOMIC DNA]</scope>
</reference>
<dbReference type="InterPro" id="IPR039615">
    <property type="entry name" value="PKS"/>
</dbReference>
<organism evidence="2">
    <name type="scientific">Oryza punctata</name>
    <name type="common">Red rice</name>
    <dbReference type="NCBI Taxonomy" id="4537"/>
    <lineage>
        <taxon>Eukaryota</taxon>
        <taxon>Viridiplantae</taxon>
        <taxon>Streptophyta</taxon>
        <taxon>Embryophyta</taxon>
        <taxon>Tracheophyta</taxon>
        <taxon>Spermatophyta</taxon>
        <taxon>Magnoliopsida</taxon>
        <taxon>Liliopsida</taxon>
        <taxon>Poales</taxon>
        <taxon>Poaceae</taxon>
        <taxon>BOP clade</taxon>
        <taxon>Oryzoideae</taxon>
        <taxon>Oryzeae</taxon>
        <taxon>Oryzinae</taxon>
        <taxon>Oryza</taxon>
    </lineage>
</organism>
<dbReference type="PANTHER" id="PTHR33781:SF1">
    <property type="entry name" value="PROTEIN PHYTOCHROME KINASE SUBSTRATE 4"/>
    <property type="match status" value="1"/>
</dbReference>
<feature type="compositionally biased region" description="Gly residues" evidence="1">
    <location>
        <begin position="32"/>
        <end position="43"/>
    </location>
</feature>
<dbReference type="EnsemblPlants" id="OPUNC01G10250.1">
    <property type="protein sequence ID" value="OPUNC01G10250.1"/>
    <property type="gene ID" value="OPUNC01G10250"/>
</dbReference>